<dbReference type="EMBL" id="CP030840">
    <property type="protein sequence ID" value="AXC10605.1"/>
    <property type="molecule type" value="Genomic_DNA"/>
</dbReference>
<gene>
    <name evidence="2" type="ORF">ACPOL_1257</name>
</gene>
<dbReference type="Gene3D" id="2.30.130.40">
    <property type="entry name" value="LON domain-like"/>
    <property type="match status" value="1"/>
</dbReference>
<accession>A0A2Z5FW48</accession>
<dbReference type="InterPro" id="IPR015947">
    <property type="entry name" value="PUA-like_sf"/>
</dbReference>
<dbReference type="InterPro" id="IPR046336">
    <property type="entry name" value="Lon_prtase_N_sf"/>
</dbReference>
<dbReference type="SMART" id="SM00464">
    <property type="entry name" value="LON"/>
    <property type="match status" value="1"/>
</dbReference>
<dbReference type="PANTHER" id="PTHR46732:SF8">
    <property type="entry name" value="ATP-DEPENDENT PROTEASE LA (LON) DOMAIN PROTEIN"/>
    <property type="match status" value="1"/>
</dbReference>
<feature type="domain" description="Lon N-terminal" evidence="1">
    <location>
        <begin position="1"/>
        <end position="186"/>
    </location>
</feature>
<dbReference type="PANTHER" id="PTHR46732">
    <property type="entry name" value="ATP-DEPENDENT PROTEASE LA (LON) DOMAIN PROTEIN"/>
    <property type="match status" value="1"/>
</dbReference>
<dbReference type="Pfam" id="PF02190">
    <property type="entry name" value="LON_substr_bdg"/>
    <property type="match status" value="1"/>
</dbReference>
<organism evidence="2 3">
    <name type="scientific">Acidisarcina polymorpha</name>
    <dbReference type="NCBI Taxonomy" id="2211140"/>
    <lineage>
        <taxon>Bacteria</taxon>
        <taxon>Pseudomonadati</taxon>
        <taxon>Acidobacteriota</taxon>
        <taxon>Terriglobia</taxon>
        <taxon>Terriglobales</taxon>
        <taxon>Acidobacteriaceae</taxon>
        <taxon>Acidisarcina</taxon>
    </lineage>
</organism>
<dbReference type="SUPFAM" id="SSF88697">
    <property type="entry name" value="PUA domain-like"/>
    <property type="match status" value="1"/>
</dbReference>
<keyword evidence="3" id="KW-1185">Reference proteome</keyword>
<evidence type="ECO:0000313" key="3">
    <source>
        <dbReference type="Proteomes" id="UP000253606"/>
    </source>
</evidence>
<evidence type="ECO:0000313" key="2">
    <source>
        <dbReference type="EMBL" id="AXC10605.1"/>
    </source>
</evidence>
<dbReference type="AlphaFoldDB" id="A0A2Z5FW48"/>
<evidence type="ECO:0000259" key="1">
    <source>
        <dbReference type="PROSITE" id="PS51787"/>
    </source>
</evidence>
<name>A0A2Z5FW48_9BACT</name>
<dbReference type="RefSeq" id="WP_114210613.1">
    <property type="nucleotide sequence ID" value="NZ_CP030840.1"/>
</dbReference>
<protein>
    <recommendedName>
        <fullName evidence="1">Lon N-terminal domain-containing protein</fullName>
    </recommendedName>
</protein>
<proteinExistence type="predicted"/>
<dbReference type="OrthoDB" id="9806457at2"/>
<dbReference type="PROSITE" id="PS51787">
    <property type="entry name" value="LON_N"/>
    <property type="match status" value="1"/>
</dbReference>
<sequence length="206" mass="22980">MKIPLFPLDVVLFPGAPLPLHIFEDRYKEMVTSCIERQMPFGVVRAQSEGLAVVGCTAQIVTVLQQYADGRMDILCEGGERFEIELLDTSQAYLQAEVDRFLDLGEESSREERAQCTALHLEVMELIGLNDNQASPRNLAIDLDAPVSFTLAWTLPADLNFKQELLVTRSDAERTAKLLAFYNAILPKLRRGAQTSRASGRNGHVM</sequence>
<dbReference type="KEGG" id="abas:ACPOL_1257"/>
<dbReference type="Proteomes" id="UP000253606">
    <property type="component" value="Chromosome"/>
</dbReference>
<reference evidence="2 3" key="1">
    <citation type="journal article" date="2018" name="Front. Microbiol.">
        <title>Hydrolytic Capabilities as a Key to Environmental Success: Chitinolytic and Cellulolytic Acidobacteria From Acidic Sub-arctic Soils and Boreal Peatlands.</title>
        <authorList>
            <person name="Belova S.E."/>
            <person name="Ravin N.V."/>
            <person name="Pankratov T.A."/>
            <person name="Rakitin A.L."/>
            <person name="Ivanova A.A."/>
            <person name="Beletsky A.V."/>
            <person name="Mardanov A.V."/>
            <person name="Sinninghe Damste J.S."/>
            <person name="Dedysh S.N."/>
        </authorList>
    </citation>
    <scope>NUCLEOTIDE SEQUENCE [LARGE SCALE GENOMIC DNA]</scope>
    <source>
        <strain evidence="2 3">SBC82</strain>
    </source>
</reference>
<dbReference type="InterPro" id="IPR003111">
    <property type="entry name" value="Lon_prtase_N"/>
</dbReference>